<sequence>MPLPFTALKPKAIMPGEGVGVLHCIVAQVPGPGFREPEAEEPVEAGETVDRIIFCVFLDVDFKIYKKKMNEFFPTDDNNEEEDVDMKEDSDENGSEEKQRTEEMEGQSQEADSIKDDDTKKDEVADHSVHDQDYPNGKENDSMKNEVKIETESHSSYMETEELPSIQEDARMVEQPEVILIADDQEEKGSETGRTALKVSRIVSLDS</sequence>
<proteinExistence type="predicted"/>
<feature type="compositionally biased region" description="Basic and acidic residues" evidence="1">
    <location>
        <begin position="112"/>
        <end position="153"/>
    </location>
</feature>
<dbReference type="OrthoDB" id="6133115at2759"/>
<evidence type="ECO:0000313" key="3">
    <source>
        <dbReference type="RefSeq" id="XP_007944577.1"/>
    </source>
</evidence>
<dbReference type="AlphaFoldDB" id="A0A8B7AAV7"/>
<feature type="region of interest" description="Disordered" evidence="1">
    <location>
        <begin position="73"/>
        <end position="170"/>
    </location>
</feature>
<evidence type="ECO:0000313" key="2">
    <source>
        <dbReference type="Proteomes" id="UP000694850"/>
    </source>
</evidence>
<accession>A0A8B7AAV7</accession>
<evidence type="ECO:0000256" key="1">
    <source>
        <dbReference type="SAM" id="MobiDB-lite"/>
    </source>
</evidence>
<protein>
    <submittedName>
        <fullName evidence="3">ADP-ribose glycohydrolase MACROD2</fullName>
    </submittedName>
</protein>
<reference evidence="3" key="1">
    <citation type="submission" date="2025-08" db="UniProtKB">
        <authorList>
            <consortium name="RefSeq"/>
        </authorList>
    </citation>
    <scope>IDENTIFICATION</scope>
</reference>
<dbReference type="RefSeq" id="XP_007944577.1">
    <property type="nucleotide sequence ID" value="XM_007946386.1"/>
</dbReference>
<feature type="compositionally biased region" description="Acidic residues" evidence="1">
    <location>
        <begin position="77"/>
        <end position="94"/>
    </location>
</feature>
<name>A0A8B7AAV7_ORYAF</name>
<dbReference type="GeneID" id="103201663"/>
<dbReference type="CTD" id="140733"/>
<dbReference type="Proteomes" id="UP000694850">
    <property type="component" value="Unplaced"/>
</dbReference>
<keyword evidence="2" id="KW-1185">Reference proteome</keyword>
<gene>
    <name evidence="3" type="primary">MACROD2</name>
</gene>
<organism evidence="2 3">
    <name type="scientific">Orycteropus afer afer</name>
    <dbReference type="NCBI Taxonomy" id="1230840"/>
    <lineage>
        <taxon>Eukaryota</taxon>
        <taxon>Metazoa</taxon>
        <taxon>Chordata</taxon>
        <taxon>Craniata</taxon>
        <taxon>Vertebrata</taxon>
        <taxon>Euteleostomi</taxon>
        <taxon>Mammalia</taxon>
        <taxon>Eutheria</taxon>
        <taxon>Afrotheria</taxon>
        <taxon>Tubulidentata</taxon>
        <taxon>Orycteropodidae</taxon>
        <taxon>Orycteropus</taxon>
    </lineage>
</organism>